<dbReference type="SUPFAM" id="SSF110857">
    <property type="entry name" value="Gamma-glutamyl cyclotransferase-like"/>
    <property type="match status" value="1"/>
</dbReference>
<dbReference type="Pfam" id="PF06094">
    <property type="entry name" value="GGACT"/>
    <property type="match status" value="1"/>
</dbReference>
<proteinExistence type="inferred from homology"/>
<dbReference type="CDD" id="cd06661">
    <property type="entry name" value="GGCT_like"/>
    <property type="match status" value="1"/>
</dbReference>
<dbReference type="InterPro" id="IPR009288">
    <property type="entry name" value="AIG2-like_dom"/>
</dbReference>
<protein>
    <recommendedName>
        <fullName evidence="3">Gamma-glutamylcyclotransferase family protein</fullName>
    </recommendedName>
</protein>
<evidence type="ECO:0000256" key="3">
    <source>
        <dbReference type="RuleBase" id="RU367036"/>
    </source>
</evidence>
<evidence type="ECO:0000256" key="2">
    <source>
        <dbReference type="PIRSR" id="PIRSR639126-1"/>
    </source>
</evidence>
<dbReference type="InterPro" id="IPR013024">
    <property type="entry name" value="GGCT-like"/>
</dbReference>
<dbReference type="GO" id="GO:0061929">
    <property type="term" value="F:gamma-glutamylaminecyclotransferase activity"/>
    <property type="evidence" value="ECO:0007669"/>
    <property type="project" value="InterPro"/>
</dbReference>
<evidence type="ECO:0000259" key="4">
    <source>
        <dbReference type="Pfam" id="PF06094"/>
    </source>
</evidence>
<dbReference type="AlphaFoldDB" id="A0A2A4T957"/>
<dbReference type="EMBL" id="NVSR01000007">
    <property type="protein sequence ID" value="PCI30166.1"/>
    <property type="molecule type" value="Genomic_DNA"/>
</dbReference>
<evidence type="ECO:0000256" key="1">
    <source>
        <dbReference type="ARBA" id="ARBA00008861"/>
    </source>
</evidence>
<dbReference type="Gene3D" id="3.10.490.10">
    <property type="entry name" value="Gamma-glutamyl cyclotransferase-like"/>
    <property type="match status" value="1"/>
</dbReference>
<dbReference type="InterPro" id="IPR039126">
    <property type="entry name" value="GGACT"/>
</dbReference>
<feature type="active site" description="Proton acceptor" evidence="2">
    <location>
        <position position="152"/>
    </location>
</feature>
<dbReference type="Proteomes" id="UP000218113">
    <property type="component" value="Unassembled WGS sequence"/>
</dbReference>
<comment type="caution">
    <text evidence="5">The sequence shown here is derived from an EMBL/GenBank/DDBJ whole genome shotgun (WGS) entry which is preliminary data.</text>
</comment>
<dbReference type="GO" id="GO:0005829">
    <property type="term" value="C:cytosol"/>
    <property type="evidence" value="ECO:0007669"/>
    <property type="project" value="TreeGrafter"/>
</dbReference>
<organism evidence="5 6">
    <name type="scientific">SAR324 cluster bacterium</name>
    <dbReference type="NCBI Taxonomy" id="2024889"/>
    <lineage>
        <taxon>Bacteria</taxon>
        <taxon>Deltaproteobacteria</taxon>
        <taxon>SAR324 cluster</taxon>
    </lineage>
</organism>
<dbReference type="PANTHER" id="PTHR12510:SF4">
    <property type="entry name" value="GAMMA-GLUTAMYLAMINECYCLOTRANSFERASE"/>
    <property type="match status" value="1"/>
</dbReference>
<accession>A0A2A4T957</accession>
<evidence type="ECO:0000313" key="6">
    <source>
        <dbReference type="Proteomes" id="UP000218113"/>
    </source>
</evidence>
<dbReference type="InterPro" id="IPR036568">
    <property type="entry name" value="GGCT-like_sf"/>
</dbReference>
<sequence>MICICYTIIMNITTQIKNKIRTYPVNKPFTFIEVRGKIDSSINANSFRQAMHRLHKQGVITIKDRGEFVKEEKFKIYLFVYGSLKKGFKNNYLLSGANYISKASTIGKFAMFAETGKDFPYIIKDERIGKKIDGELYEITRKEILQDIDTLEGAPTYFEQKNVMIKTRSKTFRAKTYVLTNAKVPLEQKPMQSWKSKVIKNNFDFDTYFNKIVAN</sequence>
<feature type="domain" description="Gamma-glutamylcyclotransferase AIG2-like" evidence="4">
    <location>
        <begin position="78"/>
        <end position="195"/>
    </location>
</feature>
<gene>
    <name evidence="5" type="ORF">COB67_02455</name>
</gene>
<reference evidence="6" key="1">
    <citation type="submission" date="2017-08" db="EMBL/GenBank/DDBJ databases">
        <title>A dynamic microbial community with high functional redundancy inhabits the cold, oxic subseafloor aquifer.</title>
        <authorList>
            <person name="Tully B.J."/>
            <person name="Wheat C.G."/>
            <person name="Glazer B.T."/>
            <person name="Huber J.A."/>
        </authorList>
    </citation>
    <scope>NUCLEOTIDE SEQUENCE [LARGE SCALE GENOMIC DNA]</scope>
</reference>
<name>A0A2A4T957_9DELT</name>
<dbReference type="PANTHER" id="PTHR12510">
    <property type="entry name" value="TROPONIN C-AKIN-1 PROTEIN"/>
    <property type="match status" value="1"/>
</dbReference>
<evidence type="ECO:0000313" key="5">
    <source>
        <dbReference type="EMBL" id="PCI30166.1"/>
    </source>
</evidence>
<comment type="similarity">
    <text evidence="1 3">Belongs to the gamma-glutamylcyclotransferase family.</text>
</comment>